<dbReference type="PANTHER" id="PTHR30024">
    <property type="entry name" value="ALIPHATIC SULFONATES-BINDING PROTEIN-RELATED"/>
    <property type="match status" value="1"/>
</dbReference>
<comment type="similarity">
    <text evidence="1">Belongs to the bacterial solute-binding protein SsuA/TauA family.</text>
</comment>
<dbReference type="SMART" id="SM00062">
    <property type="entry name" value="PBPb"/>
    <property type="match status" value="1"/>
</dbReference>
<dbReference type="Gene3D" id="3.40.190.10">
    <property type="entry name" value="Periplasmic binding protein-like II"/>
    <property type="match status" value="2"/>
</dbReference>
<evidence type="ECO:0000256" key="2">
    <source>
        <dbReference type="ARBA" id="ARBA00022448"/>
    </source>
</evidence>
<dbReference type="AlphaFoldDB" id="A0A368YBH6"/>
<comment type="caution">
    <text evidence="8">The sequence shown here is derived from an EMBL/GenBank/DDBJ whole genome shotgun (WGS) entry which is preliminary data.</text>
</comment>
<dbReference type="InterPro" id="IPR001638">
    <property type="entry name" value="Solute-binding_3/MltF_N"/>
</dbReference>
<gene>
    <name evidence="8" type="ORF">C7476_1432</name>
</gene>
<feature type="chain" id="PRO_5016925730" description="Putative aliphatic sulfonates-binding protein" evidence="6">
    <location>
        <begin position="27"/>
        <end position="322"/>
    </location>
</feature>
<dbReference type="EMBL" id="QPJM01000043">
    <property type="protein sequence ID" value="RCW77593.1"/>
    <property type="molecule type" value="Genomic_DNA"/>
</dbReference>
<evidence type="ECO:0000256" key="4">
    <source>
        <dbReference type="ARBA" id="ARBA00055538"/>
    </source>
</evidence>
<dbReference type="GO" id="GO:0016020">
    <property type="term" value="C:membrane"/>
    <property type="evidence" value="ECO:0007669"/>
    <property type="project" value="InterPro"/>
</dbReference>
<dbReference type="InterPro" id="IPR010067">
    <property type="entry name" value="ABC_SsuA_sub-bd"/>
</dbReference>
<dbReference type="FunFam" id="3.40.190.10:FF:000050">
    <property type="entry name" value="Sulfonate ABC transporter substrate-binding protein"/>
    <property type="match status" value="1"/>
</dbReference>
<evidence type="ECO:0000313" key="8">
    <source>
        <dbReference type="EMBL" id="RCW77593.1"/>
    </source>
</evidence>
<dbReference type="NCBIfam" id="TIGR01728">
    <property type="entry name" value="SsuA_fam"/>
    <property type="match status" value="1"/>
</dbReference>
<organism evidence="8 9">
    <name type="scientific">Phyllobacterium bourgognense</name>
    <dbReference type="NCBI Taxonomy" id="314236"/>
    <lineage>
        <taxon>Bacteria</taxon>
        <taxon>Pseudomonadati</taxon>
        <taxon>Pseudomonadota</taxon>
        <taxon>Alphaproteobacteria</taxon>
        <taxon>Hyphomicrobiales</taxon>
        <taxon>Phyllobacteriaceae</taxon>
        <taxon>Phyllobacterium</taxon>
    </lineage>
</organism>
<evidence type="ECO:0000259" key="7">
    <source>
        <dbReference type="SMART" id="SM00062"/>
    </source>
</evidence>
<keyword evidence="9" id="KW-1185">Reference proteome</keyword>
<feature type="signal peptide" evidence="6">
    <location>
        <begin position="1"/>
        <end position="26"/>
    </location>
</feature>
<dbReference type="OrthoDB" id="7374754at2"/>
<sequence length="322" mass="33847">MINRRQTLALLGAAAAATTLPFAAHGASEPPKTLRIGWQKNGVLALAKGNGALEKRFEQRGISVSWSEFSSGPPLLEALGAGAIDFGPTGDVPPLFAQAAGGNLVYAGTYRGPPAGSAILVHKDSPLQSIADLKGKRVAFKRGSSAHNFTVKALRTAGLAVTDIVASDLSPPDAAAAFTAGQIDAWTIWDPYFAVAEKRPEARVLATGKGIVESWSFFLSNGEFAAAHGDVLADVLDELALVGRSAQDNLDETVRILAKITGVPEDIQKVVLTREGADLGKVAGVTPEAIAYQQALADEFFDLKIVPKKLNVSDIVWRAKQA</sequence>
<keyword evidence="2" id="KW-0813">Transport</keyword>
<protein>
    <recommendedName>
        <fullName evidence="5">Putative aliphatic sulfonates-binding protein</fullName>
    </recommendedName>
</protein>
<keyword evidence="3 6" id="KW-0732">Signal</keyword>
<dbReference type="Proteomes" id="UP000253324">
    <property type="component" value="Unassembled WGS sequence"/>
</dbReference>
<dbReference type="SUPFAM" id="SSF53850">
    <property type="entry name" value="Periplasmic binding protein-like II"/>
    <property type="match status" value="1"/>
</dbReference>
<evidence type="ECO:0000256" key="1">
    <source>
        <dbReference type="ARBA" id="ARBA00010742"/>
    </source>
</evidence>
<dbReference type="PANTHER" id="PTHR30024:SF42">
    <property type="entry name" value="ALIPHATIC SULFONATES-BINDING PROTEIN-RELATED"/>
    <property type="match status" value="1"/>
</dbReference>
<comment type="function">
    <text evidence="4">Part of a binding-protein-dependent transport system for aliphatic sulfonates. Putative binding protein.</text>
</comment>
<reference evidence="8 9" key="1">
    <citation type="submission" date="2018-07" db="EMBL/GenBank/DDBJ databases">
        <title>Genomic Encyclopedia of Type Strains, Phase III (KMG-III): the genomes of soil and plant-associated and newly described type strains.</title>
        <authorList>
            <person name="Whitman W."/>
        </authorList>
    </citation>
    <scope>NUCLEOTIDE SEQUENCE [LARGE SCALE GENOMIC DNA]</scope>
    <source>
        <strain evidence="8 9">31-25a</strain>
    </source>
</reference>
<evidence type="ECO:0000256" key="3">
    <source>
        <dbReference type="ARBA" id="ARBA00022729"/>
    </source>
</evidence>
<feature type="domain" description="Solute-binding protein family 3/N-terminal" evidence="7">
    <location>
        <begin position="33"/>
        <end position="264"/>
    </location>
</feature>
<name>A0A368YBH6_9HYPH</name>
<dbReference type="GO" id="GO:0042626">
    <property type="term" value="F:ATPase-coupled transmembrane transporter activity"/>
    <property type="evidence" value="ECO:0007669"/>
    <property type="project" value="InterPro"/>
</dbReference>
<evidence type="ECO:0000256" key="6">
    <source>
        <dbReference type="SAM" id="SignalP"/>
    </source>
</evidence>
<proteinExistence type="inferred from homology"/>
<accession>A0A368YBH6</accession>
<evidence type="ECO:0000256" key="5">
    <source>
        <dbReference type="ARBA" id="ARBA00070228"/>
    </source>
</evidence>
<dbReference type="RefSeq" id="WP_114433084.1">
    <property type="nucleotide sequence ID" value="NZ_QPJM01000043.1"/>
</dbReference>
<evidence type="ECO:0000313" key="9">
    <source>
        <dbReference type="Proteomes" id="UP000253324"/>
    </source>
</evidence>
<dbReference type="Pfam" id="PF12974">
    <property type="entry name" value="Phosphonate-bd"/>
    <property type="match status" value="1"/>
</dbReference>